<name>Q0BHH6_BURCM</name>
<sequence>MQRCCAARDSRAGRAGRAQSGGPHTRLRITITRGNPMAIELDKDVRDRAIASLQRYFTENMDEPIGNIQAGALLHFFVEEIAPAIYNLAIADAQERLHARVAELDIECHAEPFEYWKKQPGRKR</sequence>
<dbReference type="eggNOG" id="COG5460">
    <property type="taxonomic scope" value="Bacteria"/>
</dbReference>
<keyword evidence="2" id="KW-1185">Reference proteome</keyword>
<dbReference type="InterPro" id="IPR018680">
    <property type="entry name" value="DUF2164"/>
</dbReference>
<dbReference type="AlphaFoldDB" id="Q0BHH6"/>
<accession>Q0BHH6</accession>
<proteinExistence type="predicted"/>
<gene>
    <name evidence="1" type="ordered locus">Bamb_0838</name>
</gene>
<dbReference type="EMBL" id="CP000440">
    <property type="protein sequence ID" value="ABI86397.1"/>
    <property type="molecule type" value="Genomic_DNA"/>
</dbReference>
<evidence type="ECO:0008006" key="3">
    <source>
        <dbReference type="Google" id="ProtNLM"/>
    </source>
</evidence>
<dbReference type="Proteomes" id="UP000000662">
    <property type="component" value="Chromosome 1"/>
</dbReference>
<organism evidence="1 2">
    <name type="scientific">Burkholderia ambifaria (strain ATCC BAA-244 / DSM 16087 / CCUG 44356 / LMG 19182 / AMMD)</name>
    <name type="common">Burkholderia cepacia (strain AMMD)</name>
    <dbReference type="NCBI Taxonomy" id="339670"/>
    <lineage>
        <taxon>Bacteria</taxon>
        <taxon>Pseudomonadati</taxon>
        <taxon>Pseudomonadota</taxon>
        <taxon>Betaproteobacteria</taxon>
        <taxon>Burkholderiales</taxon>
        <taxon>Burkholderiaceae</taxon>
        <taxon>Burkholderia</taxon>
        <taxon>Burkholderia cepacia complex</taxon>
    </lineage>
</organism>
<protein>
    <recommendedName>
        <fullName evidence="3">DUF2164 domain-containing protein</fullName>
    </recommendedName>
</protein>
<evidence type="ECO:0000313" key="2">
    <source>
        <dbReference type="Proteomes" id="UP000000662"/>
    </source>
</evidence>
<dbReference type="Pfam" id="PF09932">
    <property type="entry name" value="DUF2164"/>
    <property type="match status" value="1"/>
</dbReference>
<reference evidence="1" key="1">
    <citation type="submission" date="2009-01" db="EMBL/GenBank/DDBJ databases">
        <title>Complete sequence of Chromosome 1 of Burkholderia cepacia AMMD.</title>
        <authorList>
            <consortium name="US DOE Joint Genome Institute"/>
            <person name="Copeland A."/>
            <person name="Lucas S."/>
            <person name="Lapidus A."/>
            <person name="Barry K."/>
            <person name="Detter J.C."/>
            <person name="Glavina del Rio T."/>
            <person name="Hammon N."/>
            <person name="Israni S."/>
            <person name="Pitluck S."/>
            <person name="Bruce D."/>
            <person name="Chain P."/>
            <person name="Malfatti S."/>
            <person name="Shin M."/>
            <person name="Vergez L."/>
            <person name="Schmutz J."/>
            <person name="Larimer F."/>
            <person name="Land M."/>
            <person name="Hauser L."/>
            <person name="Kyrpides N."/>
            <person name="Kim E."/>
            <person name="Parke J."/>
            <person name="Coenye T."/>
            <person name="Konstantinidis K."/>
            <person name="Ramette A."/>
            <person name="Tiedje J."/>
            <person name="Richardson P."/>
        </authorList>
    </citation>
    <scope>NUCLEOTIDE SEQUENCE [LARGE SCALE GENOMIC DNA]</scope>
    <source>
        <strain evidence="1">AMMD</strain>
    </source>
</reference>
<evidence type="ECO:0000313" key="1">
    <source>
        <dbReference type="EMBL" id="ABI86397.1"/>
    </source>
</evidence>
<dbReference type="KEGG" id="bam:Bamb_0838"/>